<dbReference type="OrthoDB" id="4203328at2"/>
<keyword evidence="2" id="KW-1185">Reference proteome</keyword>
<evidence type="ECO:0008006" key="3">
    <source>
        <dbReference type="Google" id="ProtNLM"/>
    </source>
</evidence>
<dbReference type="EMBL" id="BFBY01000001">
    <property type="protein sequence ID" value="GBG04136.1"/>
    <property type="molecule type" value="Genomic_DNA"/>
</dbReference>
<dbReference type="Gene3D" id="3.10.450.50">
    <property type="match status" value="1"/>
</dbReference>
<dbReference type="Proteomes" id="UP000257317">
    <property type="component" value="Unassembled WGS sequence"/>
</dbReference>
<evidence type="ECO:0000313" key="2">
    <source>
        <dbReference type="Proteomes" id="UP000257317"/>
    </source>
</evidence>
<evidence type="ECO:0000313" key="1">
    <source>
        <dbReference type="EMBL" id="GBG04136.1"/>
    </source>
</evidence>
<organism evidence="1 2">
    <name type="scientific">Lactobacillus rodentium</name>
    <dbReference type="NCBI Taxonomy" id="947835"/>
    <lineage>
        <taxon>Bacteria</taxon>
        <taxon>Bacillati</taxon>
        <taxon>Bacillota</taxon>
        <taxon>Bacilli</taxon>
        <taxon>Lactobacillales</taxon>
        <taxon>Lactobacillaceae</taxon>
        <taxon>Lactobacillus</taxon>
    </lineage>
</organism>
<reference evidence="2" key="1">
    <citation type="submission" date="2018-03" db="EMBL/GenBank/DDBJ databases">
        <title>New taxa in the Lactobacillus gasseri group.</title>
        <authorList>
            <person name="Tanizawa Y."/>
            <person name="Tohno M."/>
            <person name="Endo A."/>
            <person name="Arita M."/>
        </authorList>
    </citation>
    <scope>NUCLEOTIDE SEQUENCE [LARGE SCALE GENOMIC DNA]</scope>
    <source>
        <strain evidence="2">DSM 24759</strain>
    </source>
</reference>
<proteinExistence type="predicted"/>
<dbReference type="InterPro" id="IPR032710">
    <property type="entry name" value="NTF2-like_dom_sf"/>
</dbReference>
<protein>
    <recommendedName>
        <fullName evidence="3">SnoaL-like domain-containing protein</fullName>
    </recommendedName>
</protein>
<accession>A0A2Z6T666</accession>
<sequence>MTSQQEKEREQLIALWTKSWTEKNNLGIEKVFAPDVHYIRSWGPEYHGLLELQYWFSEKNERASIEKWDVDHFIHLEKETIIHWFVDEQKNGDVIHLEGLSLVKWNDQNQISYVQHFASNMNRFDPYRDSETPQYDDQQLKRFDDLHK</sequence>
<dbReference type="AlphaFoldDB" id="A0A2Z6T666"/>
<comment type="caution">
    <text evidence="1">The sequence shown here is derived from an EMBL/GenBank/DDBJ whole genome shotgun (WGS) entry which is preliminary data.</text>
</comment>
<dbReference type="RefSeq" id="WP_117117341.1">
    <property type="nucleotide sequence ID" value="NZ_BFBY01000001.1"/>
</dbReference>
<name>A0A2Z6T666_9LACO</name>
<gene>
    <name evidence="1" type="ORF">LrDSM24759_00500</name>
</gene>
<dbReference type="SUPFAM" id="SSF54427">
    <property type="entry name" value="NTF2-like"/>
    <property type="match status" value="1"/>
</dbReference>